<accession>K9ZDM0</accession>
<dbReference type="eggNOG" id="COG5499">
    <property type="taxonomic scope" value="Bacteria"/>
</dbReference>
<dbReference type="RefSeq" id="WP_015213914.1">
    <property type="nucleotide sequence ID" value="NC_019771.1"/>
</dbReference>
<dbReference type="Proteomes" id="UP000010474">
    <property type="component" value="Chromosome"/>
</dbReference>
<reference evidence="2" key="1">
    <citation type="journal article" date="2013" name="Proc. Natl. Acad. Sci. U.S.A.">
        <title>Improving the coverage of the cyanobacterial phylum using diversity-driven genome sequencing.</title>
        <authorList>
            <person name="Shih P.M."/>
            <person name="Wu D."/>
            <person name="Latifi A."/>
            <person name="Axen S.D."/>
            <person name="Fewer D.P."/>
            <person name="Talla E."/>
            <person name="Calteau A."/>
            <person name="Cai F."/>
            <person name="Tandeau de Marsac N."/>
            <person name="Rippka R."/>
            <person name="Herdman M."/>
            <person name="Sivonen K."/>
            <person name="Coursin T."/>
            <person name="Laurent T."/>
            <person name="Goodwin L."/>
            <person name="Nolan M."/>
            <person name="Davenport K.W."/>
            <person name="Han C.S."/>
            <person name="Rubin E.M."/>
            <person name="Eisen J.A."/>
            <person name="Woyke T."/>
            <person name="Gugger M."/>
            <person name="Kerfeld C.A."/>
        </authorList>
    </citation>
    <scope>NUCLEOTIDE SEQUENCE [LARGE SCALE GENOMIC DNA]</scope>
    <source>
        <strain evidence="2">ATCC 27899 / PCC 7122</strain>
    </source>
</reference>
<gene>
    <name evidence="1" type="ordered locus">Anacy_1774</name>
</gene>
<dbReference type="AlphaFoldDB" id="K9ZDM0"/>
<dbReference type="PATRIC" id="fig|272123.3.peg.1934"/>
<sequence>MMNGLTIPSPYYLSLITEFAPRPITNDLELSITQQRINTILDQKNLSQDDRDYINVLGMLVYDYEEKNEQFPKLTDGELLQTLMEDYNLEIRDFLGIFEQEQTILDILDGKRQLNSQETFKLRSLIL</sequence>
<keyword evidence="2" id="KW-1185">Reference proteome</keyword>
<dbReference type="STRING" id="272123.Anacy_1774"/>
<dbReference type="EMBL" id="CP003659">
    <property type="protein sequence ID" value="AFZ57266.1"/>
    <property type="molecule type" value="Genomic_DNA"/>
</dbReference>
<name>K9ZDM0_ANACC</name>
<evidence type="ECO:0000313" key="2">
    <source>
        <dbReference type="Proteomes" id="UP000010474"/>
    </source>
</evidence>
<dbReference type="HOGENOM" id="CLU_125852_4_0_3"/>
<organism evidence="1 2">
    <name type="scientific">Anabaena cylindrica (strain ATCC 27899 / PCC 7122)</name>
    <dbReference type="NCBI Taxonomy" id="272123"/>
    <lineage>
        <taxon>Bacteria</taxon>
        <taxon>Bacillati</taxon>
        <taxon>Cyanobacteriota</taxon>
        <taxon>Cyanophyceae</taxon>
        <taxon>Nostocales</taxon>
        <taxon>Nostocaceae</taxon>
        <taxon>Anabaena</taxon>
    </lineage>
</organism>
<evidence type="ECO:0000313" key="1">
    <source>
        <dbReference type="EMBL" id="AFZ57266.1"/>
    </source>
</evidence>
<protein>
    <submittedName>
        <fullName evidence="1">Transcription regulator with HTH domain</fullName>
    </submittedName>
</protein>
<proteinExistence type="predicted"/>
<dbReference type="KEGG" id="acy:Anacy_1774"/>
<dbReference type="OrthoDB" id="461707at2"/>